<reference evidence="3" key="1">
    <citation type="submission" date="2023-03" db="EMBL/GenBank/DDBJ databases">
        <title>Actinorhabdospora filicis NBRC 111898.</title>
        <authorList>
            <person name="Ichikawa N."/>
            <person name="Sato H."/>
            <person name="Tonouchi N."/>
        </authorList>
    </citation>
    <scope>NUCLEOTIDE SEQUENCE</scope>
    <source>
        <strain evidence="3">NBRC 111898</strain>
    </source>
</reference>
<organism evidence="3 4">
    <name type="scientific">Actinorhabdospora filicis</name>
    <dbReference type="NCBI Taxonomy" id="1785913"/>
    <lineage>
        <taxon>Bacteria</taxon>
        <taxon>Bacillati</taxon>
        <taxon>Actinomycetota</taxon>
        <taxon>Actinomycetes</taxon>
        <taxon>Micromonosporales</taxon>
        <taxon>Micromonosporaceae</taxon>
        <taxon>Actinorhabdospora</taxon>
    </lineage>
</organism>
<feature type="transmembrane region" description="Helical" evidence="2">
    <location>
        <begin position="14"/>
        <end position="37"/>
    </location>
</feature>
<dbReference type="AlphaFoldDB" id="A0A9W6W328"/>
<gene>
    <name evidence="3" type="ORF">Afil01_24690</name>
</gene>
<comment type="caution">
    <text evidence="3">The sequence shown here is derived from an EMBL/GenBank/DDBJ whole genome shotgun (WGS) entry which is preliminary data.</text>
</comment>
<dbReference type="EMBL" id="BSTX01000001">
    <property type="protein sequence ID" value="GLZ77662.1"/>
    <property type="molecule type" value="Genomic_DNA"/>
</dbReference>
<dbReference type="RefSeq" id="WP_285662758.1">
    <property type="nucleotide sequence ID" value="NZ_BSTX01000001.1"/>
</dbReference>
<evidence type="ECO:0000313" key="3">
    <source>
        <dbReference type="EMBL" id="GLZ77662.1"/>
    </source>
</evidence>
<keyword evidence="2" id="KW-1133">Transmembrane helix</keyword>
<feature type="region of interest" description="Disordered" evidence="1">
    <location>
        <begin position="44"/>
        <end position="73"/>
    </location>
</feature>
<proteinExistence type="predicted"/>
<evidence type="ECO:0000256" key="2">
    <source>
        <dbReference type="SAM" id="Phobius"/>
    </source>
</evidence>
<sequence>MPGSPSGPPRQKGVLIAVSVFVAVGILCLLFGLIGLIRAAGEKPAEDGSGVQPTPDTPTAPASPPAFAAPPPGVAASGIGEAIPGDGTYLVGADVEAGRYRTTVPATAILCYWERLSNTTGELDDIIANGNAKPGTQAVITIEPDDVAFRSEGCGLWRRT</sequence>
<accession>A0A9W6W328</accession>
<keyword evidence="2" id="KW-0812">Transmembrane</keyword>
<name>A0A9W6W328_9ACTN</name>
<protein>
    <submittedName>
        <fullName evidence="3">Uncharacterized protein</fullName>
    </submittedName>
</protein>
<keyword evidence="4" id="KW-1185">Reference proteome</keyword>
<keyword evidence="2" id="KW-0472">Membrane</keyword>
<evidence type="ECO:0000313" key="4">
    <source>
        <dbReference type="Proteomes" id="UP001165079"/>
    </source>
</evidence>
<feature type="compositionally biased region" description="Pro residues" evidence="1">
    <location>
        <begin position="55"/>
        <end position="73"/>
    </location>
</feature>
<dbReference type="Proteomes" id="UP001165079">
    <property type="component" value="Unassembled WGS sequence"/>
</dbReference>
<evidence type="ECO:0000256" key="1">
    <source>
        <dbReference type="SAM" id="MobiDB-lite"/>
    </source>
</evidence>